<evidence type="ECO:0000259" key="7">
    <source>
        <dbReference type="Pfam" id="PF01709"/>
    </source>
</evidence>
<dbReference type="Pfam" id="PF20772">
    <property type="entry name" value="TACO1_YebC_N"/>
    <property type="match status" value="1"/>
</dbReference>
<dbReference type="NCBIfam" id="NF001030">
    <property type="entry name" value="PRK00110.1"/>
    <property type="match status" value="1"/>
</dbReference>
<sequence length="251" mass="26846">MSGHSKWSTIKRQKGANDAKRGQVFTKLAGAITIATKEGGGGDPASNFKLRLAMDQAKLANMPKENIERAIERGLGRAGGATFETVTYEGFAPGKVALVVEVATDNRNRITPQVRGAIEKAGGTFASPGAVSWMFKEQGLVTVAKGAKTFDEIFEVAVEVGAEDVEDAGDAVEVFTKPVEVEKIKNAMIAKGLTVQSAEIFKKPTTVQAVRDADMVKKVLGLIEKLEGLDDVQKVYANFDIADEMLSKAQI</sequence>
<evidence type="ECO:0000256" key="3">
    <source>
        <dbReference type="ARBA" id="ARBA00023015"/>
    </source>
</evidence>
<dbReference type="PANTHER" id="PTHR12532:SF6">
    <property type="entry name" value="TRANSCRIPTIONAL REGULATORY PROTEIN YEBC-RELATED"/>
    <property type="match status" value="1"/>
</dbReference>
<dbReference type="InterPro" id="IPR026564">
    <property type="entry name" value="Transcrip_reg_TACO1-like_dom3"/>
</dbReference>
<evidence type="ECO:0000313" key="9">
    <source>
        <dbReference type="EMBL" id="OGE08874.1"/>
    </source>
</evidence>
<evidence type="ECO:0000256" key="1">
    <source>
        <dbReference type="ARBA" id="ARBA00008724"/>
    </source>
</evidence>
<dbReference type="InterPro" id="IPR029072">
    <property type="entry name" value="YebC-like"/>
</dbReference>
<keyword evidence="4 6" id="KW-0238">DNA-binding</keyword>
<dbReference type="AlphaFoldDB" id="A0A1F5HXF6"/>
<dbReference type="STRING" id="1797729.A3A60_00785"/>
<dbReference type="GO" id="GO:0006355">
    <property type="term" value="P:regulation of DNA-templated transcription"/>
    <property type="evidence" value="ECO:0007669"/>
    <property type="project" value="UniProtKB-UniRule"/>
</dbReference>
<evidence type="ECO:0000256" key="5">
    <source>
        <dbReference type="ARBA" id="ARBA00023163"/>
    </source>
</evidence>
<evidence type="ECO:0000256" key="6">
    <source>
        <dbReference type="HAMAP-Rule" id="MF_00693"/>
    </source>
</evidence>
<dbReference type="PANTHER" id="PTHR12532">
    <property type="entry name" value="TRANSLATIONAL ACTIVATOR OF CYTOCHROME C OXIDASE 1"/>
    <property type="match status" value="1"/>
</dbReference>
<feature type="domain" description="TACO1/YebC-like second and third" evidence="7">
    <location>
        <begin position="83"/>
        <end position="239"/>
    </location>
</feature>
<dbReference type="InterPro" id="IPR002876">
    <property type="entry name" value="Transcrip_reg_TACO1-like"/>
</dbReference>
<keyword evidence="2 6" id="KW-0963">Cytoplasm</keyword>
<keyword evidence="3 6" id="KW-0805">Transcription regulation</keyword>
<name>A0A1F5HXF6_9BACT</name>
<evidence type="ECO:0000313" key="10">
    <source>
        <dbReference type="Proteomes" id="UP000179227"/>
    </source>
</evidence>
<evidence type="ECO:0000256" key="2">
    <source>
        <dbReference type="ARBA" id="ARBA00022490"/>
    </source>
</evidence>
<dbReference type="InterPro" id="IPR048300">
    <property type="entry name" value="TACO1_YebC-like_2nd/3rd_dom"/>
</dbReference>
<comment type="subcellular location">
    <subcellularLocation>
        <location evidence="6">Cytoplasm</location>
    </subcellularLocation>
</comment>
<protein>
    <recommendedName>
        <fullName evidence="6">Probable transcriptional regulatory protein A3A60_00785</fullName>
    </recommendedName>
</protein>
<feature type="domain" description="TACO1/YebC-like N-terminal" evidence="8">
    <location>
        <begin position="5"/>
        <end position="76"/>
    </location>
</feature>
<comment type="caution">
    <text evidence="9">The sequence shown here is derived from an EMBL/GenBank/DDBJ whole genome shotgun (WGS) entry which is preliminary data.</text>
</comment>
<evidence type="ECO:0000256" key="4">
    <source>
        <dbReference type="ARBA" id="ARBA00023125"/>
    </source>
</evidence>
<dbReference type="NCBIfam" id="NF009044">
    <property type="entry name" value="PRK12378.1"/>
    <property type="match status" value="1"/>
</dbReference>
<dbReference type="Gene3D" id="3.30.70.980">
    <property type="match status" value="2"/>
</dbReference>
<dbReference type="SUPFAM" id="SSF75625">
    <property type="entry name" value="YebC-like"/>
    <property type="match status" value="1"/>
</dbReference>
<evidence type="ECO:0000259" key="8">
    <source>
        <dbReference type="Pfam" id="PF20772"/>
    </source>
</evidence>
<dbReference type="EMBL" id="MFBS01000030">
    <property type="protein sequence ID" value="OGE08874.1"/>
    <property type="molecule type" value="Genomic_DNA"/>
</dbReference>
<dbReference type="GO" id="GO:0005829">
    <property type="term" value="C:cytosol"/>
    <property type="evidence" value="ECO:0007669"/>
    <property type="project" value="TreeGrafter"/>
</dbReference>
<dbReference type="InterPro" id="IPR017856">
    <property type="entry name" value="Integrase-like_N"/>
</dbReference>
<keyword evidence="5 6" id="KW-0804">Transcription</keyword>
<dbReference type="Pfam" id="PF01709">
    <property type="entry name" value="Transcrip_reg"/>
    <property type="match status" value="1"/>
</dbReference>
<dbReference type="NCBIfam" id="TIGR01033">
    <property type="entry name" value="YebC/PmpR family DNA-binding transcriptional regulator"/>
    <property type="match status" value="1"/>
</dbReference>
<reference evidence="9 10" key="1">
    <citation type="journal article" date="2016" name="Nat. Commun.">
        <title>Thousands of microbial genomes shed light on interconnected biogeochemical processes in an aquifer system.</title>
        <authorList>
            <person name="Anantharaman K."/>
            <person name="Brown C.T."/>
            <person name="Hug L.A."/>
            <person name="Sharon I."/>
            <person name="Castelle C.J."/>
            <person name="Probst A.J."/>
            <person name="Thomas B.C."/>
            <person name="Singh A."/>
            <person name="Wilkins M.J."/>
            <person name="Karaoz U."/>
            <person name="Brodie E.L."/>
            <person name="Williams K.H."/>
            <person name="Hubbard S.S."/>
            <person name="Banfield J.F."/>
        </authorList>
    </citation>
    <scope>NUCLEOTIDE SEQUENCE [LARGE SCALE GENOMIC DNA]</scope>
</reference>
<comment type="similarity">
    <text evidence="1 6">Belongs to the TACO1 family.</text>
</comment>
<dbReference type="FunFam" id="1.10.10.200:FF:000002">
    <property type="entry name" value="Probable transcriptional regulatory protein CLM62_37755"/>
    <property type="match status" value="1"/>
</dbReference>
<dbReference type="HAMAP" id="MF_00693">
    <property type="entry name" value="Transcrip_reg_TACO1"/>
    <property type="match status" value="1"/>
</dbReference>
<dbReference type="InterPro" id="IPR049083">
    <property type="entry name" value="TACO1_YebC_N"/>
</dbReference>
<proteinExistence type="inferred from homology"/>
<gene>
    <name evidence="9" type="ORF">A3A60_00785</name>
</gene>
<accession>A0A1F5HXF6</accession>
<dbReference type="Gene3D" id="1.10.10.200">
    <property type="match status" value="1"/>
</dbReference>
<dbReference type="GO" id="GO:0003677">
    <property type="term" value="F:DNA binding"/>
    <property type="evidence" value="ECO:0007669"/>
    <property type="project" value="UniProtKB-UniRule"/>
</dbReference>
<organism evidence="9 10">
    <name type="scientific">Candidatus Curtissbacteria bacterium RIFCSPLOWO2_01_FULL_42_26</name>
    <dbReference type="NCBI Taxonomy" id="1797729"/>
    <lineage>
        <taxon>Bacteria</taxon>
        <taxon>Candidatus Curtissiibacteriota</taxon>
    </lineage>
</organism>
<dbReference type="Proteomes" id="UP000179227">
    <property type="component" value="Unassembled WGS sequence"/>
</dbReference>